<dbReference type="InterPro" id="IPR050595">
    <property type="entry name" value="Bact_response_regulator"/>
</dbReference>
<dbReference type="SUPFAM" id="SSF52172">
    <property type="entry name" value="CheY-like"/>
    <property type="match status" value="1"/>
</dbReference>
<dbReference type="Gene3D" id="3.40.50.2300">
    <property type="match status" value="1"/>
</dbReference>
<evidence type="ECO:0000313" key="4">
    <source>
        <dbReference type="EMBL" id="GAI07473.1"/>
    </source>
</evidence>
<evidence type="ECO:0000256" key="1">
    <source>
        <dbReference type="ARBA" id="ARBA00022553"/>
    </source>
</evidence>
<gene>
    <name evidence="4" type="ORF">S06H3_23450</name>
</gene>
<dbReference type="GO" id="GO:0000160">
    <property type="term" value="P:phosphorelay signal transduction system"/>
    <property type="evidence" value="ECO:0007669"/>
    <property type="project" value="UniProtKB-KW"/>
</dbReference>
<evidence type="ECO:0000256" key="2">
    <source>
        <dbReference type="ARBA" id="ARBA00023012"/>
    </source>
</evidence>
<feature type="domain" description="Response regulatory" evidence="3">
    <location>
        <begin position="1"/>
        <end position="81"/>
    </location>
</feature>
<dbReference type="InterPro" id="IPR011006">
    <property type="entry name" value="CheY-like_superfamily"/>
</dbReference>
<accession>X1KLE7</accession>
<evidence type="ECO:0000259" key="3">
    <source>
        <dbReference type="PROSITE" id="PS50110"/>
    </source>
</evidence>
<dbReference type="PROSITE" id="PS50110">
    <property type="entry name" value="RESPONSE_REGULATORY"/>
    <property type="match status" value="1"/>
</dbReference>
<keyword evidence="2" id="KW-0902">Two-component regulatory system</keyword>
<reference evidence="4" key="1">
    <citation type="journal article" date="2014" name="Front. Microbiol.">
        <title>High frequency of phylogenetically diverse reductive dehalogenase-homologous genes in deep subseafloor sedimentary metagenomes.</title>
        <authorList>
            <person name="Kawai M."/>
            <person name="Futagami T."/>
            <person name="Toyoda A."/>
            <person name="Takaki Y."/>
            <person name="Nishi S."/>
            <person name="Hori S."/>
            <person name="Arai W."/>
            <person name="Tsubouchi T."/>
            <person name="Morono Y."/>
            <person name="Uchiyama I."/>
            <person name="Ito T."/>
            <person name="Fujiyama A."/>
            <person name="Inagaki F."/>
            <person name="Takami H."/>
        </authorList>
    </citation>
    <scope>NUCLEOTIDE SEQUENCE</scope>
    <source>
        <strain evidence="4">Expedition CK06-06</strain>
    </source>
</reference>
<sequence length="92" mass="10220">MAFNQKPDLILMDILMPKMDGLTACYAIKMNQATKAIPVVMLTAVDYELNKKLSKDIMGANGYITKPFSSQDLMDTIGQFLTGSKKNRDEAL</sequence>
<dbReference type="PANTHER" id="PTHR44591">
    <property type="entry name" value="STRESS RESPONSE REGULATOR PROTEIN 1"/>
    <property type="match status" value="1"/>
</dbReference>
<dbReference type="AlphaFoldDB" id="X1KLE7"/>
<dbReference type="InterPro" id="IPR001789">
    <property type="entry name" value="Sig_transdc_resp-reg_receiver"/>
</dbReference>
<dbReference type="PANTHER" id="PTHR44591:SF14">
    <property type="entry name" value="PROTEIN PILG"/>
    <property type="match status" value="1"/>
</dbReference>
<dbReference type="Pfam" id="PF00072">
    <property type="entry name" value="Response_reg"/>
    <property type="match status" value="1"/>
</dbReference>
<dbReference type="EMBL" id="BARV01012748">
    <property type="protein sequence ID" value="GAI07473.1"/>
    <property type="molecule type" value="Genomic_DNA"/>
</dbReference>
<name>X1KLE7_9ZZZZ</name>
<comment type="caution">
    <text evidence="4">The sequence shown here is derived from an EMBL/GenBank/DDBJ whole genome shotgun (WGS) entry which is preliminary data.</text>
</comment>
<keyword evidence="1" id="KW-0597">Phosphoprotein</keyword>
<organism evidence="4">
    <name type="scientific">marine sediment metagenome</name>
    <dbReference type="NCBI Taxonomy" id="412755"/>
    <lineage>
        <taxon>unclassified sequences</taxon>
        <taxon>metagenomes</taxon>
        <taxon>ecological metagenomes</taxon>
    </lineage>
</organism>
<protein>
    <recommendedName>
        <fullName evidence="3">Response regulatory domain-containing protein</fullName>
    </recommendedName>
</protein>
<proteinExistence type="predicted"/>